<organism evidence="1 2">
    <name type="scientific">Ficus carica</name>
    <name type="common">Common fig</name>
    <dbReference type="NCBI Taxonomy" id="3494"/>
    <lineage>
        <taxon>Eukaryota</taxon>
        <taxon>Viridiplantae</taxon>
        <taxon>Streptophyta</taxon>
        <taxon>Embryophyta</taxon>
        <taxon>Tracheophyta</taxon>
        <taxon>Spermatophyta</taxon>
        <taxon>Magnoliopsida</taxon>
        <taxon>eudicotyledons</taxon>
        <taxon>Gunneridae</taxon>
        <taxon>Pentapetalae</taxon>
        <taxon>rosids</taxon>
        <taxon>fabids</taxon>
        <taxon>Rosales</taxon>
        <taxon>Moraceae</taxon>
        <taxon>Ficeae</taxon>
        <taxon>Ficus</taxon>
    </lineage>
</organism>
<name>A0AA87ZI98_FICCA</name>
<accession>A0AA87ZI98</accession>
<comment type="caution">
    <text evidence="1">The sequence shown here is derived from an EMBL/GenBank/DDBJ whole genome shotgun (WGS) entry which is preliminary data.</text>
</comment>
<dbReference type="EMBL" id="BTGU01000004">
    <property type="protein sequence ID" value="GMN34322.1"/>
    <property type="molecule type" value="Genomic_DNA"/>
</dbReference>
<proteinExistence type="predicted"/>
<dbReference type="AlphaFoldDB" id="A0AA87ZI98"/>
<keyword evidence="2" id="KW-1185">Reference proteome</keyword>
<gene>
    <name evidence="1" type="ORF">TIFTF001_004629</name>
</gene>
<evidence type="ECO:0000313" key="2">
    <source>
        <dbReference type="Proteomes" id="UP001187192"/>
    </source>
</evidence>
<protein>
    <submittedName>
        <fullName evidence="1">Uncharacterized protein</fullName>
    </submittedName>
</protein>
<sequence>MAPTMSQAAAGLLSAVAAWRYLPARGLGGGRSPRTLNESLTSGRGGAISSCGRRTYIHLPREPNP</sequence>
<reference evidence="1" key="1">
    <citation type="submission" date="2023-07" db="EMBL/GenBank/DDBJ databases">
        <title>draft genome sequence of fig (Ficus carica).</title>
        <authorList>
            <person name="Takahashi T."/>
            <person name="Nishimura K."/>
        </authorList>
    </citation>
    <scope>NUCLEOTIDE SEQUENCE</scope>
</reference>
<evidence type="ECO:0000313" key="1">
    <source>
        <dbReference type="EMBL" id="GMN34322.1"/>
    </source>
</evidence>
<dbReference type="Proteomes" id="UP001187192">
    <property type="component" value="Unassembled WGS sequence"/>
</dbReference>